<name>A0A5B6Z205_DAVIN</name>
<dbReference type="EMBL" id="GHES01007648">
    <property type="protein sequence ID" value="MPA38207.1"/>
    <property type="molecule type" value="Transcribed_RNA"/>
</dbReference>
<feature type="zinc finger region" description="C3H1-type" evidence="6">
    <location>
        <begin position="331"/>
        <end position="359"/>
    </location>
</feature>
<keyword evidence="2" id="KW-0677">Repeat</keyword>
<evidence type="ECO:0000256" key="5">
    <source>
        <dbReference type="ARBA" id="ARBA00023125"/>
    </source>
</evidence>
<dbReference type="GO" id="GO:0008270">
    <property type="term" value="F:zinc ion binding"/>
    <property type="evidence" value="ECO:0007669"/>
    <property type="project" value="UniProtKB-KW"/>
</dbReference>
<evidence type="ECO:0000256" key="3">
    <source>
        <dbReference type="ARBA" id="ARBA00022771"/>
    </source>
</evidence>
<feature type="domain" description="C3H1-type" evidence="8">
    <location>
        <begin position="213"/>
        <end position="241"/>
    </location>
</feature>
<dbReference type="SUPFAM" id="SSF90229">
    <property type="entry name" value="CCCH zinc finger"/>
    <property type="match status" value="6"/>
</dbReference>
<feature type="domain" description="C3H1-type" evidence="8">
    <location>
        <begin position="260"/>
        <end position="288"/>
    </location>
</feature>
<feature type="zinc finger region" description="C3H1-type" evidence="6">
    <location>
        <begin position="161"/>
        <end position="189"/>
    </location>
</feature>
<dbReference type="InterPro" id="IPR000571">
    <property type="entry name" value="Znf_CCCH"/>
</dbReference>
<sequence length="532" mass="57654">MANQLYGYSTSSYGGVANLSSVYPSRSVTDPYPSADSSLLGSSRYLNSDPLPLSSANPSSYSSMFFNQSGALRFPVSDIGSGGIGAATTTSQASWSGVDVGAAAVDPLMANIKRVSDAFYHQSVLGVHNTIGQGEAWFSTNSFAKRPRFESASNLPIYPQRPGEKDCAHYMLTRTCKFGESCKFDHPIWVPEGGIPDWKEVPLIATSESLPERPGELDCPYFLKTQRCKFGLRCKFNHPKDKMVPLAALENADISVLPERTSEPPCAFYMKTGNCKFGPTCKFHHPKDIHIPSAGQEYGNGGQTGAAVNNDVVNLLFTPALFHNSKGLPIRPGEMDCQFYLKTGSCKYGSTCRYSHPDRNAIYVPAAAIGPAMMTSPAAHLNVGVVNPAASIMQTIDPRLTQTTLGLGQTIYPQQPGQIECDFYMKTGVCKYGERCKFHHPIDRSAPTMSAMDAQQQNVKLTLAGLPRREGAIICPYYMKTGTCKYTAACKFDHPPPGEVMAMATSQGTSTSVEGEGKEDEVAAKTVKEEQQ</sequence>
<feature type="zinc finger region" description="C3H1-type" evidence="6">
    <location>
        <begin position="415"/>
        <end position="443"/>
    </location>
</feature>
<feature type="compositionally biased region" description="Basic and acidic residues" evidence="7">
    <location>
        <begin position="520"/>
        <end position="532"/>
    </location>
</feature>
<proteinExistence type="predicted"/>
<dbReference type="PANTHER" id="PTHR12506">
    <property type="entry name" value="PROTEIN PHOSPHATASE RELATED"/>
    <property type="match status" value="1"/>
</dbReference>
<dbReference type="GO" id="GO:0003729">
    <property type="term" value="F:mRNA binding"/>
    <property type="evidence" value="ECO:0007669"/>
    <property type="project" value="UniProtKB-ARBA"/>
</dbReference>
<dbReference type="SMART" id="SM00356">
    <property type="entry name" value="ZnF_C3H1"/>
    <property type="match status" value="6"/>
</dbReference>
<evidence type="ECO:0000256" key="7">
    <source>
        <dbReference type="SAM" id="MobiDB-lite"/>
    </source>
</evidence>
<keyword evidence="1 6" id="KW-0479">Metal-binding</keyword>
<accession>A0A5B6Z205</accession>
<feature type="compositionally biased region" description="Polar residues" evidence="7">
    <location>
        <begin position="504"/>
        <end position="513"/>
    </location>
</feature>
<feature type="zinc finger region" description="C3H1-type" evidence="6">
    <location>
        <begin position="213"/>
        <end position="241"/>
    </location>
</feature>
<keyword evidence="3 6" id="KW-0863">Zinc-finger</keyword>
<keyword evidence="4 6" id="KW-0862">Zinc</keyword>
<dbReference type="Gene3D" id="4.10.1000.10">
    <property type="entry name" value="Zinc finger, CCCH-type"/>
    <property type="match status" value="2"/>
</dbReference>
<evidence type="ECO:0000256" key="1">
    <source>
        <dbReference type="ARBA" id="ARBA00022723"/>
    </source>
</evidence>
<dbReference type="PANTHER" id="PTHR12506:SF82">
    <property type="entry name" value="ZINC FINGER CCCH DOMAIN-CONTAINING PROTEIN 64-RELATED"/>
    <property type="match status" value="1"/>
</dbReference>
<keyword evidence="5" id="KW-0238">DNA-binding</keyword>
<dbReference type="InterPro" id="IPR050974">
    <property type="entry name" value="Plant_ZF_CCCH"/>
</dbReference>
<dbReference type="Pfam" id="PF00642">
    <property type="entry name" value="zf-CCCH"/>
    <property type="match status" value="6"/>
</dbReference>
<feature type="domain" description="C3H1-type" evidence="8">
    <location>
        <begin position="331"/>
        <end position="359"/>
    </location>
</feature>
<dbReference type="GO" id="GO:0003677">
    <property type="term" value="F:DNA binding"/>
    <property type="evidence" value="ECO:0007669"/>
    <property type="project" value="UniProtKB-KW"/>
</dbReference>
<evidence type="ECO:0000256" key="4">
    <source>
        <dbReference type="ARBA" id="ARBA00022833"/>
    </source>
</evidence>
<feature type="domain" description="C3H1-type" evidence="8">
    <location>
        <begin position="161"/>
        <end position="189"/>
    </location>
</feature>
<gene>
    <name evidence="9" type="ORF">Din_007648</name>
</gene>
<dbReference type="Gene3D" id="2.30.30.1190">
    <property type="match status" value="2"/>
</dbReference>
<dbReference type="FunFam" id="4.10.1000.10:FF:000033">
    <property type="entry name" value="zinc finger CCCH domain-containing protein 37"/>
    <property type="match status" value="1"/>
</dbReference>
<organism evidence="9">
    <name type="scientific">Davidia involucrata</name>
    <name type="common">Dove tree</name>
    <dbReference type="NCBI Taxonomy" id="16924"/>
    <lineage>
        <taxon>Eukaryota</taxon>
        <taxon>Viridiplantae</taxon>
        <taxon>Streptophyta</taxon>
        <taxon>Embryophyta</taxon>
        <taxon>Tracheophyta</taxon>
        <taxon>Spermatophyta</taxon>
        <taxon>Magnoliopsida</taxon>
        <taxon>eudicotyledons</taxon>
        <taxon>Gunneridae</taxon>
        <taxon>Pentapetalae</taxon>
        <taxon>asterids</taxon>
        <taxon>Cornales</taxon>
        <taxon>Nyssaceae</taxon>
        <taxon>Davidia</taxon>
    </lineage>
</organism>
<evidence type="ECO:0000259" key="8">
    <source>
        <dbReference type="PROSITE" id="PS50103"/>
    </source>
</evidence>
<protein>
    <submittedName>
        <fullName evidence="9">Putative zinc finger CCCH domain-containing protein 37 isoform X1</fullName>
    </submittedName>
</protein>
<dbReference type="InterPro" id="IPR036855">
    <property type="entry name" value="Znf_CCCH_sf"/>
</dbReference>
<evidence type="ECO:0000256" key="2">
    <source>
        <dbReference type="ARBA" id="ARBA00022737"/>
    </source>
</evidence>
<evidence type="ECO:0000256" key="6">
    <source>
        <dbReference type="PROSITE-ProRule" id="PRU00723"/>
    </source>
</evidence>
<evidence type="ECO:0000313" key="9">
    <source>
        <dbReference type="EMBL" id="MPA38207.1"/>
    </source>
</evidence>
<reference evidence="9" key="1">
    <citation type="submission" date="2019-08" db="EMBL/GenBank/DDBJ databases">
        <title>Reference gene set and small RNA set construction with multiple tissues from Davidia involucrata Baill.</title>
        <authorList>
            <person name="Yang H."/>
            <person name="Zhou C."/>
            <person name="Li G."/>
            <person name="Wang J."/>
            <person name="Gao P."/>
            <person name="Wang M."/>
            <person name="Wang R."/>
            <person name="Zhao Y."/>
        </authorList>
    </citation>
    <scope>NUCLEOTIDE SEQUENCE</scope>
    <source>
        <tissue evidence="9">Mixed with DoveR01_LX</tissue>
    </source>
</reference>
<dbReference type="PROSITE" id="PS50103">
    <property type="entry name" value="ZF_C3H1"/>
    <property type="match status" value="6"/>
</dbReference>
<dbReference type="FunFam" id="2.30.30.1190:FF:000004">
    <property type="entry name" value="Zinc finger CCCH domain-containing protein 37"/>
    <property type="match status" value="1"/>
</dbReference>
<feature type="zinc finger region" description="C3H1-type" evidence="6">
    <location>
        <begin position="469"/>
        <end position="497"/>
    </location>
</feature>
<dbReference type="AlphaFoldDB" id="A0A5B6Z205"/>
<feature type="zinc finger region" description="C3H1-type" evidence="6">
    <location>
        <begin position="260"/>
        <end position="288"/>
    </location>
</feature>
<feature type="domain" description="C3H1-type" evidence="8">
    <location>
        <begin position="415"/>
        <end position="443"/>
    </location>
</feature>
<feature type="region of interest" description="Disordered" evidence="7">
    <location>
        <begin position="503"/>
        <end position="532"/>
    </location>
</feature>
<feature type="domain" description="C3H1-type" evidence="8">
    <location>
        <begin position="469"/>
        <end position="497"/>
    </location>
</feature>